<dbReference type="Proteomes" id="UP000594263">
    <property type="component" value="Unplaced"/>
</dbReference>
<evidence type="ECO:0000313" key="4">
    <source>
        <dbReference type="EnsemblPlants" id="Kaladp0022s0135.1.v1.1"/>
    </source>
</evidence>
<dbReference type="SUPFAM" id="SSF49493">
    <property type="entry name" value="HSP40/DnaJ peptide-binding domain"/>
    <property type="match status" value="2"/>
</dbReference>
<protein>
    <recommendedName>
        <fullName evidence="3">J domain-containing protein</fullName>
    </recommendedName>
</protein>
<feature type="compositionally biased region" description="Low complexity" evidence="2">
    <location>
        <begin position="95"/>
        <end position="104"/>
    </location>
</feature>
<dbReference type="SMART" id="SM00271">
    <property type="entry name" value="DnaJ"/>
    <property type="match status" value="1"/>
</dbReference>
<reference evidence="4" key="1">
    <citation type="submission" date="2021-01" db="UniProtKB">
        <authorList>
            <consortium name="EnsemblPlants"/>
        </authorList>
    </citation>
    <scope>IDENTIFICATION</scope>
</reference>
<name>A0A7N0T4E9_KALFE</name>
<dbReference type="Gene3D" id="2.60.260.20">
    <property type="entry name" value="Urease metallochaperone UreE, N-terminal domain"/>
    <property type="match status" value="2"/>
</dbReference>
<evidence type="ECO:0000256" key="1">
    <source>
        <dbReference type="ARBA" id="ARBA00023186"/>
    </source>
</evidence>
<dbReference type="SUPFAM" id="SSF46565">
    <property type="entry name" value="Chaperone J-domain"/>
    <property type="match status" value="1"/>
</dbReference>
<dbReference type="InterPro" id="IPR001623">
    <property type="entry name" value="DnaJ_domain"/>
</dbReference>
<dbReference type="EnsemblPlants" id="Kaladp0022s0135.1.v1.1">
    <property type="protein sequence ID" value="Kaladp0022s0135.1.v1.1"/>
    <property type="gene ID" value="Kaladp0022s0135.v1.1"/>
</dbReference>
<dbReference type="CDD" id="cd10747">
    <property type="entry name" value="DnaJ_C"/>
    <property type="match status" value="1"/>
</dbReference>
<evidence type="ECO:0000259" key="3">
    <source>
        <dbReference type="PROSITE" id="PS50076"/>
    </source>
</evidence>
<dbReference type="InterPro" id="IPR008971">
    <property type="entry name" value="HSP40/DnaJ_pept-bd"/>
</dbReference>
<keyword evidence="1" id="KW-0143">Chaperone</keyword>
<dbReference type="GO" id="GO:0005829">
    <property type="term" value="C:cytosol"/>
    <property type="evidence" value="ECO:0007669"/>
    <property type="project" value="TreeGrafter"/>
</dbReference>
<evidence type="ECO:0000256" key="2">
    <source>
        <dbReference type="SAM" id="MobiDB-lite"/>
    </source>
</evidence>
<keyword evidence="5" id="KW-1185">Reference proteome</keyword>
<sequence length="391" mass="43463">MGDCYPRSPTSDSYTILGLSKGATVKEISKAYKSLVKKWHPDKHPSKKSEAQAKFHAINEAYKVLNQNKIDEKNAKNGKLDEHPRGRSVDDNFFLKKPSFLSRSLSRRSKTPNPALERNSSRSKTPTPGLDRNASRKNFSGVLDRNASRKGGLDRITSRNFGSPTGTSPDQTSTSTSSPGSLPSSVSRRVSNPIIYSQSTVRRKPPPIERKLECTLEELCHGSVKKIKITRDAISEMGMITREEEILKISIKPGWKKGTKVTFEGKGDEKLGSLPADIVFLIDEKKHPLFERDGDDLEIVVEVPLAKALTGCLLQVPLLGETEKMTVYIDDIICPGYVKVIRGQGMPRSKQQGVRGDLRIKFLVEFPTDLDDEQRAEAVEILDGCTWDSPL</sequence>
<feature type="domain" description="J" evidence="3">
    <location>
        <begin position="12"/>
        <end position="94"/>
    </location>
</feature>
<dbReference type="PROSITE" id="PS50076">
    <property type="entry name" value="DNAJ_2"/>
    <property type="match status" value="1"/>
</dbReference>
<evidence type="ECO:0000313" key="5">
    <source>
        <dbReference type="Proteomes" id="UP000594263"/>
    </source>
</evidence>
<feature type="compositionally biased region" description="Low complexity" evidence="2">
    <location>
        <begin position="163"/>
        <end position="193"/>
    </location>
</feature>
<dbReference type="InterPro" id="IPR002939">
    <property type="entry name" value="DnaJ_C"/>
</dbReference>
<dbReference type="Gramene" id="Kaladp0022s0135.1.v1.1">
    <property type="protein sequence ID" value="Kaladp0022s0135.1.v1.1"/>
    <property type="gene ID" value="Kaladp0022s0135.v1.1"/>
</dbReference>
<dbReference type="PANTHER" id="PTHR24078:SF522">
    <property type="entry name" value="DNAJ CHAPERONE C-TERMINAL DOMAIN-CONTAINING PROTEIN"/>
    <property type="match status" value="1"/>
</dbReference>
<dbReference type="InterPro" id="IPR051339">
    <property type="entry name" value="DnaJ_subfamily_B"/>
</dbReference>
<accession>A0A7N0T4E9</accession>
<dbReference type="GO" id="GO:0051082">
    <property type="term" value="F:unfolded protein binding"/>
    <property type="evidence" value="ECO:0007669"/>
    <property type="project" value="InterPro"/>
</dbReference>
<feature type="region of interest" description="Disordered" evidence="2">
    <location>
        <begin position="69"/>
        <end position="203"/>
    </location>
</feature>
<proteinExistence type="predicted"/>
<dbReference type="FunFam" id="2.60.260.20:FF:000006">
    <property type="entry name" value="DnaJ subfamily B member 13"/>
    <property type="match status" value="1"/>
</dbReference>
<dbReference type="GO" id="GO:0006457">
    <property type="term" value="P:protein folding"/>
    <property type="evidence" value="ECO:0007669"/>
    <property type="project" value="InterPro"/>
</dbReference>
<dbReference type="Gene3D" id="1.10.287.110">
    <property type="entry name" value="DnaJ domain"/>
    <property type="match status" value="1"/>
</dbReference>
<dbReference type="FunFam" id="2.60.260.20:FF:000002">
    <property type="entry name" value="Dnaj homolog subfamily b member"/>
    <property type="match status" value="1"/>
</dbReference>
<dbReference type="PRINTS" id="PR00625">
    <property type="entry name" value="JDOMAIN"/>
</dbReference>
<dbReference type="OMA" id="EQRSMAY"/>
<dbReference type="Pfam" id="PF00226">
    <property type="entry name" value="DnaJ"/>
    <property type="match status" value="1"/>
</dbReference>
<dbReference type="AlphaFoldDB" id="A0A7N0T4E9"/>
<dbReference type="Pfam" id="PF01556">
    <property type="entry name" value="DnaJ_C"/>
    <property type="match status" value="1"/>
</dbReference>
<dbReference type="GO" id="GO:0051087">
    <property type="term" value="F:protein-folding chaperone binding"/>
    <property type="evidence" value="ECO:0007669"/>
    <property type="project" value="TreeGrafter"/>
</dbReference>
<dbReference type="InterPro" id="IPR036869">
    <property type="entry name" value="J_dom_sf"/>
</dbReference>
<organism evidence="4 5">
    <name type="scientific">Kalanchoe fedtschenkoi</name>
    <name type="common">Lavender scallops</name>
    <name type="synonym">South American air plant</name>
    <dbReference type="NCBI Taxonomy" id="63787"/>
    <lineage>
        <taxon>Eukaryota</taxon>
        <taxon>Viridiplantae</taxon>
        <taxon>Streptophyta</taxon>
        <taxon>Embryophyta</taxon>
        <taxon>Tracheophyta</taxon>
        <taxon>Spermatophyta</taxon>
        <taxon>Magnoliopsida</taxon>
        <taxon>eudicotyledons</taxon>
        <taxon>Gunneridae</taxon>
        <taxon>Pentapetalae</taxon>
        <taxon>Saxifragales</taxon>
        <taxon>Crassulaceae</taxon>
        <taxon>Kalanchoe</taxon>
    </lineage>
</organism>
<feature type="compositionally biased region" description="Basic and acidic residues" evidence="2">
    <location>
        <begin position="69"/>
        <end position="94"/>
    </location>
</feature>
<dbReference type="PANTHER" id="PTHR24078">
    <property type="entry name" value="DNAJ HOMOLOG SUBFAMILY C MEMBER"/>
    <property type="match status" value="1"/>
</dbReference>
<dbReference type="CDD" id="cd06257">
    <property type="entry name" value="DnaJ"/>
    <property type="match status" value="1"/>
</dbReference>